<feature type="region of interest" description="Disordered" evidence="1">
    <location>
        <begin position="240"/>
        <end position="264"/>
    </location>
</feature>
<dbReference type="SUPFAM" id="SSF50129">
    <property type="entry name" value="GroES-like"/>
    <property type="match status" value="1"/>
</dbReference>
<dbReference type="RefSeq" id="WP_310018907.1">
    <property type="nucleotide sequence ID" value="NZ_JAVDUM010000005.1"/>
</dbReference>
<organism evidence="3 4">
    <name type="scientific">Microbacterium resistens</name>
    <dbReference type="NCBI Taxonomy" id="156977"/>
    <lineage>
        <taxon>Bacteria</taxon>
        <taxon>Bacillati</taxon>
        <taxon>Actinomycetota</taxon>
        <taxon>Actinomycetes</taxon>
        <taxon>Micrococcales</taxon>
        <taxon>Microbacteriaceae</taxon>
        <taxon>Microbacterium</taxon>
    </lineage>
</organism>
<dbReference type="InterPro" id="IPR011032">
    <property type="entry name" value="GroES-like_sf"/>
</dbReference>
<dbReference type="Gene3D" id="3.40.50.720">
    <property type="entry name" value="NAD(P)-binding Rossmann-like Domain"/>
    <property type="match status" value="1"/>
</dbReference>
<dbReference type="Pfam" id="PF08240">
    <property type="entry name" value="ADH_N"/>
    <property type="match status" value="1"/>
</dbReference>
<accession>A0ABU1SB46</accession>
<reference evidence="3 4" key="1">
    <citation type="submission" date="2023-07" db="EMBL/GenBank/DDBJ databases">
        <title>Sorghum-associated microbial communities from plants grown in Nebraska, USA.</title>
        <authorList>
            <person name="Schachtman D."/>
        </authorList>
    </citation>
    <scope>NUCLEOTIDE SEQUENCE [LARGE SCALE GENOMIC DNA]</scope>
    <source>
        <strain evidence="3 4">2980</strain>
    </source>
</reference>
<evidence type="ECO:0000259" key="2">
    <source>
        <dbReference type="SMART" id="SM00829"/>
    </source>
</evidence>
<dbReference type="Proteomes" id="UP001259347">
    <property type="component" value="Unassembled WGS sequence"/>
</dbReference>
<sequence>MGTDENSTTDGNGDIGVPAEGASMSAWVRREYGPAAGTRRERIPVPSPGRGEVLLRLRFTALNAGDVRIMLGDPLLVRPVFGIFRPRNPVRGMDVAGEVVALGEGVAEGARVRIGDEVVAELPGGGGLAPYATVAADRVTLRPAGLAPEIAACLPIAAGTAWQAWALAGLGGGAGAEGGAGGVTGVGSADGEGSGVGAGAGAGTGGGVSDGGEGVPASGTGVGSGSGVAGGVGAGPVGGARVGSGARSSARSGSDSGSAASGQERAPRVLVLGASGGVGVFAVQLAALRGAEVWATCGERNRALVERIGAVRTVDHRVTPLSELPEAWFDAVVDVAGGVPVRSLQRLARDGGTVVLVTGDGGPVLGPIPRMIRAAALSIGSRRKVRPLAAAVRPPIVEELVALADAGRIDPVIERVWDFADAPEALAHLEEGHAVGKTVVRIGG</sequence>
<dbReference type="InterPro" id="IPR020843">
    <property type="entry name" value="ER"/>
</dbReference>
<dbReference type="InterPro" id="IPR036291">
    <property type="entry name" value="NAD(P)-bd_dom_sf"/>
</dbReference>
<dbReference type="PANTHER" id="PTHR44013:SF1">
    <property type="entry name" value="ZINC-TYPE ALCOHOL DEHYDROGENASE-LIKE PROTEIN C16A3.02C"/>
    <property type="match status" value="1"/>
</dbReference>
<dbReference type="SMART" id="SM00829">
    <property type="entry name" value="PKS_ER"/>
    <property type="match status" value="1"/>
</dbReference>
<dbReference type="InterPro" id="IPR013154">
    <property type="entry name" value="ADH-like_N"/>
</dbReference>
<evidence type="ECO:0000256" key="1">
    <source>
        <dbReference type="SAM" id="MobiDB-lite"/>
    </source>
</evidence>
<feature type="compositionally biased region" description="Polar residues" evidence="1">
    <location>
        <begin position="1"/>
        <end position="11"/>
    </location>
</feature>
<dbReference type="Gene3D" id="3.90.180.10">
    <property type="entry name" value="Medium-chain alcohol dehydrogenases, catalytic domain"/>
    <property type="match status" value="2"/>
</dbReference>
<keyword evidence="4" id="KW-1185">Reference proteome</keyword>
<feature type="domain" description="Enoyl reductase (ER)" evidence="2">
    <location>
        <begin position="33"/>
        <end position="440"/>
    </location>
</feature>
<name>A0ABU1SB46_9MICO</name>
<feature type="region of interest" description="Disordered" evidence="1">
    <location>
        <begin position="1"/>
        <end position="20"/>
    </location>
</feature>
<dbReference type="CDD" id="cd08267">
    <property type="entry name" value="MDR1"/>
    <property type="match status" value="1"/>
</dbReference>
<protein>
    <submittedName>
        <fullName evidence="3">NADPH:quinone reductase-like Zn-dependent oxidoreductase</fullName>
    </submittedName>
</protein>
<dbReference type="SUPFAM" id="SSF51735">
    <property type="entry name" value="NAD(P)-binding Rossmann-fold domains"/>
    <property type="match status" value="1"/>
</dbReference>
<dbReference type="EMBL" id="JAVDUM010000005">
    <property type="protein sequence ID" value="MDR6866781.1"/>
    <property type="molecule type" value="Genomic_DNA"/>
</dbReference>
<feature type="region of interest" description="Disordered" evidence="1">
    <location>
        <begin position="197"/>
        <end position="223"/>
    </location>
</feature>
<dbReference type="PANTHER" id="PTHR44013">
    <property type="entry name" value="ZINC-TYPE ALCOHOL DEHYDROGENASE-LIKE PROTEIN C16A3.02C"/>
    <property type="match status" value="1"/>
</dbReference>
<dbReference type="Pfam" id="PF13602">
    <property type="entry name" value="ADH_zinc_N_2"/>
    <property type="match status" value="1"/>
</dbReference>
<evidence type="ECO:0000313" key="4">
    <source>
        <dbReference type="Proteomes" id="UP001259347"/>
    </source>
</evidence>
<proteinExistence type="predicted"/>
<dbReference type="InterPro" id="IPR052733">
    <property type="entry name" value="Chloroplast_QOR"/>
</dbReference>
<feature type="compositionally biased region" description="Low complexity" evidence="1">
    <location>
        <begin position="243"/>
        <end position="262"/>
    </location>
</feature>
<evidence type="ECO:0000313" key="3">
    <source>
        <dbReference type="EMBL" id="MDR6866781.1"/>
    </source>
</evidence>
<comment type="caution">
    <text evidence="3">The sequence shown here is derived from an EMBL/GenBank/DDBJ whole genome shotgun (WGS) entry which is preliminary data.</text>
</comment>
<gene>
    <name evidence="3" type="ORF">J2Y69_001380</name>
</gene>